<dbReference type="InterPro" id="IPR014710">
    <property type="entry name" value="RmlC-like_jellyroll"/>
</dbReference>
<dbReference type="STRING" id="177437.HRM2_32130"/>
<protein>
    <submittedName>
        <fullName evidence="2">cAMP-dependent protein kinase, regulatory subunit</fullName>
    </submittedName>
</protein>
<feature type="domain" description="Cyclic nucleotide-binding" evidence="1">
    <location>
        <begin position="12"/>
        <end position="141"/>
    </location>
</feature>
<dbReference type="CDD" id="cd00038">
    <property type="entry name" value="CAP_ED"/>
    <property type="match status" value="1"/>
</dbReference>
<proteinExistence type="predicted"/>
<evidence type="ECO:0000259" key="1">
    <source>
        <dbReference type="PROSITE" id="PS50042"/>
    </source>
</evidence>
<name>C0QLI9_DESAH</name>
<dbReference type="eggNOG" id="COG0664">
    <property type="taxonomic scope" value="Bacteria"/>
</dbReference>
<keyword evidence="3" id="KW-1185">Reference proteome</keyword>
<reference evidence="2 3" key="1">
    <citation type="journal article" date="2009" name="Environ. Microbiol.">
        <title>Genome sequence of Desulfobacterium autotrophicum HRM2, a marine sulfate reducer oxidizing organic carbon completely to carbon dioxide.</title>
        <authorList>
            <person name="Strittmatter A.W."/>
            <person name="Liesegang H."/>
            <person name="Rabus R."/>
            <person name="Decker I."/>
            <person name="Amann J."/>
            <person name="Andres S."/>
            <person name="Henne A."/>
            <person name="Fricke W.F."/>
            <person name="Martinez-Arias R."/>
            <person name="Bartels D."/>
            <person name="Goesmann A."/>
            <person name="Krause L."/>
            <person name="Puehler A."/>
            <person name="Klenk H.P."/>
            <person name="Richter M."/>
            <person name="Schuler M."/>
            <person name="Gloeckner F.O."/>
            <person name="Meyerdierks A."/>
            <person name="Gottschalk G."/>
            <person name="Amann R."/>
        </authorList>
    </citation>
    <scope>NUCLEOTIDE SEQUENCE [LARGE SCALE GENOMIC DNA]</scope>
    <source>
        <strain evidence="3">ATCC 43914 / DSM 3382 / HRM2</strain>
    </source>
</reference>
<dbReference type="Proteomes" id="UP000000442">
    <property type="component" value="Chromosome"/>
</dbReference>
<evidence type="ECO:0000313" key="2">
    <source>
        <dbReference type="EMBL" id="ACN16293.1"/>
    </source>
</evidence>
<dbReference type="InterPro" id="IPR018490">
    <property type="entry name" value="cNMP-bd_dom_sf"/>
</dbReference>
<dbReference type="AlphaFoldDB" id="C0QLI9"/>
<dbReference type="SUPFAM" id="SSF51206">
    <property type="entry name" value="cAMP-binding domain-like"/>
    <property type="match status" value="1"/>
</dbReference>
<dbReference type="SMART" id="SM00100">
    <property type="entry name" value="cNMP"/>
    <property type="match status" value="1"/>
</dbReference>
<accession>C0QLI9</accession>
<dbReference type="InterPro" id="IPR000595">
    <property type="entry name" value="cNMP-bd_dom"/>
</dbReference>
<gene>
    <name evidence="2" type="ordered locus">HRM2_32130</name>
</gene>
<dbReference type="KEGG" id="dat:HRM2_32130"/>
<dbReference type="Gene3D" id="2.60.120.10">
    <property type="entry name" value="Jelly Rolls"/>
    <property type="match status" value="1"/>
</dbReference>
<dbReference type="Pfam" id="PF00027">
    <property type="entry name" value="cNMP_binding"/>
    <property type="match status" value="1"/>
</dbReference>
<sequence>MTTLETLESLEIFKSLTDEELVKIQELCSEEEFQRDERLFAEGEPARHMYIVTQGKVDLRFEMPTAKRPTDENTVSSHDYVIPESQVFGWSCFIPPYKMRLSAFCTSRKCSIIKISSTALTNLMEADTVIGYKLMRYMLQVVGFRSKQFQDEVVKFMGIDMMNSW</sequence>
<dbReference type="EMBL" id="CP001087">
    <property type="protein sequence ID" value="ACN16293.1"/>
    <property type="molecule type" value="Genomic_DNA"/>
</dbReference>
<dbReference type="HOGENOM" id="CLU_075053_15_2_7"/>
<evidence type="ECO:0000313" key="3">
    <source>
        <dbReference type="Proteomes" id="UP000000442"/>
    </source>
</evidence>
<dbReference type="PROSITE" id="PS50042">
    <property type="entry name" value="CNMP_BINDING_3"/>
    <property type="match status" value="1"/>
</dbReference>
<dbReference type="RefSeq" id="WP_015905055.1">
    <property type="nucleotide sequence ID" value="NC_012108.1"/>
</dbReference>
<dbReference type="OrthoDB" id="5513754at2"/>
<organism evidence="2 3">
    <name type="scientific">Desulforapulum autotrophicum (strain ATCC 43914 / DSM 3382 / VKM B-1955 / HRM2)</name>
    <name type="common">Desulfobacterium autotrophicum</name>
    <dbReference type="NCBI Taxonomy" id="177437"/>
    <lineage>
        <taxon>Bacteria</taxon>
        <taxon>Pseudomonadati</taxon>
        <taxon>Thermodesulfobacteriota</taxon>
        <taxon>Desulfobacteria</taxon>
        <taxon>Desulfobacterales</taxon>
        <taxon>Desulfobacteraceae</taxon>
        <taxon>Desulforapulum</taxon>
    </lineage>
</organism>